<dbReference type="GO" id="GO:0006506">
    <property type="term" value="P:GPI anchor biosynthetic process"/>
    <property type="evidence" value="ECO:0007669"/>
    <property type="project" value="InterPro"/>
</dbReference>
<dbReference type="AlphaFoldDB" id="A0A7J0GH70"/>
<keyword evidence="8" id="KW-1185">Reference proteome</keyword>
<dbReference type="GO" id="GO:0016020">
    <property type="term" value="C:membrane"/>
    <property type="evidence" value="ECO:0007669"/>
    <property type="project" value="GOC"/>
</dbReference>
<evidence type="ECO:0000256" key="6">
    <source>
        <dbReference type="SAM" id="SignalP"/>
    </source>
</evidence>
<keyword evidence="4" id="KW-0472">Membrane</keyword>
<name>A0A7J0GH70_9ERIC</name>
<evidence type="ECO:0000256" key="5">
    <source>
        <dbReference type="ARBA" id="ARBA00023211"/>
    </source>
</evidence>
<organism evidence="7 8">
    <name type="scientific">Actinidia rufa</name>
    <dbReference type="NCBI Taxonomy" id="165716"/>
    <lineage>
        <taxon>Eukaryota</taxon>
        <taxon>Viridiplantae</taxon>
        <taxon>Streptophyta</taxon>
        <taxon>Embryophyta</taxon>
        <taxon>Tracheophyta</taxon>
        <taxon>Spermatophyta</taxon>
        <taxon>Magnoliopsida</taxon>
        <taxon>eudicotyledons</taxon>
        <taxon>Gunneridae</taxon>
        <taxon>Pentapetalae</taxon>
        <taxon>asterids</taxon>
        <taxon>Ericales</taxon>
        <taxon>Actinidiaceae</taxon>
        <taxon>Actinidia</taxon>
    </lineage>
</organism>
<reference evidence="7 8" key="1">
    <citation type="submission" date="2019-07" db="EMBL/GenBank/DDBJ databases">
        <title>De Novo Assembly of kiwifruit Actinidia rufa.</title>
        <authorList>
            <person name="Sugita-Konishi S."/>
            <person name="Sato K."/>
            <person name="Mori E."/>
            <person name="Abe Y."/>
            <person name="Kisaki G."/>
            <person name="Hamano K."/>
            <person name="Suezawa K."/>
            <person name="Otani M."/>
            <person name="Fukuda T."/>
            <person name="Manabe T."/>
            <person name="Gomi K."/>
            <person name="Tabuchi M."/>
            <person name="Akimitsu K."/>
            <person name="Kataoka I."/>
        </authorList>
    </citation>
    <scope>NUCLEOTIDE SEQUENCE [LARGE SCALE GENOMIC DNA]</scope>
    <source>
        <strain evidence="8">cv. Fuchu</strain>
    </source>
</reference>
<comment type="cofactor">
    <cofactor evidence="1">
        <name>Mn(2+)</name>
        <dbReference type="ChEBI" id="CHEBI:29035"/>
    </cofactor>
</comment>
<evidence type="ECO:0000256" key="2">
    <source>
        <dbReference type="ARBA" id="ARBA00022723"/>
    </source>
</evidence>
<comment type="caution">
    <text evidence="7">The sequence shown here is derived from an EMBL/GenBank/DDBJ whole genome shotgun (WGS) entry which is preliminary data.</text>
</comment>
<keyword evidence="6" id="KW-0732">Signal</keyword>
<dbReference type="PANTHER" id="PTHR13315:SF0">
    <property type="entry name" value="METALLOPHOSPHOESTERASE 1"/>
    <property type="match status" value="1"/>
</dbReference>
<keyword evidence="5" id="KW-0464">Manganese</keyword>
<evidence type="ECO:0000256" key="3">
    <source>
        <dbReference type="ARBA" id="ARBA00022801"/>
    </source>
</evidence>
<evidence type="ECO:0008006" key="9">
    <source>
        <dbReference type="Google" id="ProtNLM"/>
    </source>
</evidence>
<dbReference type="OrthoDB" id="9984693at2759"/>
<evidence type="ECO:0000256" key="4">
    <source>
        <dbReference type="ARBA" id="ARBA00023136"/>
    </source>
</evidence>
<dbReference type="GO" id="GO:0046872">
    <property type="term" value="F:metal ion binding"/>
    <property type="evidence" value="ECO:0007669"/>
    <property type="project" value="UniProtKB-KW"/>
</dbReference>
<feature type="chain" id="PRO_5029605774" description="Calcineurin-like metallo-phosphoesterase superfamily protein" evidence="6">
    <location>
        <begin position="26"/>
        <end position="315"/>
    </location>
</feature>
<feature type="signal peptide" evidence="6">
    <location>
        <begin position="1"/>
        <end position="25"/>
    </location>
</feature>
<gene>
    <name evidence="7" type="ORF">Acr_21g0006700</name>
</gene>
<protein>
    <recommendedName>
        <fullName evidence="9">Calcineurin-like metallo-phosphoesterase superfamily protein</fullName>
    </recommendedName>
</protein>
<evidence type="ECO:0000313" key="7">
    <source>
        <dbReference type="EMBL" id="GFZ10071.1"/>
    </source>
</evidence>
<dbReference type="Proteomes" id="UP000585474">
    <property type="component" value="Unassembled WGS sequence"/>
</dbReference>
<accession>A0A7J0GH70</accession>
<dbReference type="GO" id="GO:0016787">
    <property type="term" value="F:hydrolase activity"/>
    <property type="evidence" value="ECO:0007669"/>
    <property type="project" value="UniProtKB-KW"/>
</dbReference>
<keyword evidence="2" id="KW-0479">Metal-binding</keyword>
<evidence type="ECO:0000313" key="8">
    <source>
        <dbReference type="Proteomes" id="UP000585474"/>
    </source>
</evidence>
<keyword evidence="3" id="KW-0378">Hydrolase</keyword>
<evidence type="ECO:0000256" key="1">
    <source>
        <dbReference type="ARBA" id="ARBA00001936"/>
    </source>
</evidence>
<proteinExistence type="predicted"/>
<dbReference type="InterPro" id="IPR033308">
    <property type="entry name" value="PGAP5/Cdc1/Ted1"/>
</dbReference>
<sequence>MLVHWRRVLPLIVIAALIIFEDRVSIPSCEVVVPTGEQNVEENHPDDLKVMMVANLLLLGSEAGYRNIFFRDYYLSKFFAIIWILKPDMLLVLGDLSAKGSELTRSRDIGDCGKLNAISVNWLASNLPGLDSAWLWCLRNCEYRMTSGDFGWRENAMSSGSGPVLLLHFPLHWTGNKNSWGTSAYCGTSSPSHERSKIPESRGSVGTGPYDLLHTLPPNATEYIFQALRPSRTTSNYNSNGMLFISEKLVTSQRFSTSSISALFFSCLQAHAMESNQLFPGDSHFSACPVVRMPIPGVFCPSPHDYCPQQQQQHK</sequence>
<dbReference type="PANTHER" id="PTHR13315">
    <property type="entry name" value="METALLO PHOSPHOESTERASE RELATED"/>
    <property type="match status" value="1"/>
</dbReference>
<dbReference type="EMBL" id="BJWL01000021">
    <property type="protein sequence ID" value="GFZ10071.1"/>
    <property type="molecule type" value="Genomic_DNA"/>
</dbReference>